<comment type="caution">
    <text evidence="11">The sequence shown here is derived from an EMBL/GenBank/DDBJ whole genome shotgun (WGS) entry which is preliminary data.</text>
</comment>
<feature type="compositionally biased region" description="Basic and acidic residues" evidence="9">
    <location>
        <begin position="175"/>
        <end position="184"/>
    </location>
</feature>
<dbReference type="GO" id="GO:0003729">
    <property type="term" value="F:mRNA binding"/>
    <property type="evidence" value="ECO:0007669"/>
    <property type="project" value="TreeGrafter"/>
</dbReference>
<comment type="similarity">
    <text evidence="2">Belongs to the splicing factor SR family.</text>
</comment>
<dbReference type="InterPro" id="IPR035979">
    <property type="entry name" value="RBD_domain_sf"/>
</dbReference>
<comment type="subcellular location">
    <subcellularLocation>
        <location evidence="1">Nucleus</location>
    </subcellularLocation>
</comment>
<gene>
    <name evidence="11" type="ORF">WR25_16951</name>
</gene>
<dbReference type="SMART" id="SM00360">
    <property type="entry name" value="RRM"/>
    <property type="match status" value="2"/>
</dbReference>
<keyword evidence="3" id="KW-0507">mRNA processing</keyword>
<keyword evidence="5 8" id="KW-0694">RNA-binding</keyword>
<feature type="compositionally biased region" description="Basic and acidic residues" evidence="9">
    <location>
        <begin position="88"/>
        <end position="100"/>
    </location>
</feature>
<dbReference type="EMBL" id="LIAE01007912">
    <property type="protein sequence ID" value="PAV76290.1"/>
    <property type="molecule type" value="Genomic_DNA"/>
</dbReference>
<dbReference type="FunFam" id="3.30.70.330:FF:000053">
    <property type="entry name" value="Serine/arginine-rich splicing factor 1"/>
    <property type="match status" value="1"/>
</dbReference>
<dbReference type="GO" id="GO:0006397">
    <property type="term" value="P:mRNA processing"/>
    <property type="evidence" value="ECO:0007669"/>
    <property type="project" value="UniProtKB-KW"/>
</dbReference>
<dbReference type="PANTHER" id="PTHR23003">
    <property type="entry name" value="RNA RECOGNITION MOTIF RRM DOMAIN CONTAINING PROTEIN"/>
    <property type="match status" value="1"/>
</dbReference>
<dbReference type="GO" id="GO:0005737">
    <property type="term" value="C:cytoplasm"/>
    <property type="evidence" value="ECO:0007669"/>
    <property type="project" value="TreeGrafter"/>
</dbReference>
<dbReference type="SUPFAM" id="SSF54928">
    <property type="entry name" value="RNA-binding domain, RBD"/>
    <property type="match status" value="2"/>
</dbReference>
<evidence type="ECO:0000313" key="11">
    <source>
        <dbReference type="EMBL" id="PAV76290.1"/>
    </source>
</evidence>
<dbReference type="Proteomes" id="UP000218231">
    <property type="component" value="Unassembled WGS sequence"/>
</dbReference>
<sequence>MAPSAKVFCGNLPNDIRQKEVEDIFEKYGKIRSVDIKGGRGPLYAFIEFDDSRDAEDAVRGRDGYDYDGRRLRVEFTKSAGPRGGGGRFDRDSRGGRGDPGRGPSGKRTGFRVSISGLPLSGSWQDLKDHMREVGEVVYADVFKDGTCVVEYARYEDVKYAMKKLDDTKFRSHEGETSYIRVKESSSSGGGGGGSGSGRGGSRDRSRSPDDRRGGGRGRGSPKYSPDERDRDRSRSRSRSRS</sequence>
<dbReference type="STRING" id="2018661.A0A2A2KQT7"/>
<feature type="compositionally biased region" description="Basic and acidic residues" evidence="9">
    <location>
        <begin position="225"/>
        <end position="235"/>
    </location>
</feature>
<keyword evidence="7" id="KW-0539">Nucleus</keyword>
<dbReference type="InterPro" id="IPR050374">
    <property type="entry name" value="RRT5_SRSF_SR"/>
</dbReference>
<evidence type="ECO:0000256" key="9">
    <source>
        <dbReference type="SAM" id="MobiDB-lite"/>
    </source>
</evidence>
<dbReference type="Pfam" id="PF00076">
    <property type="entry name" value="RRM_1"/>
    <property type="match status" value="2"/>
</dbReference>
<keyword evidence="6" id="KW-0508">mRNA splicing</keyword>
<evidence type="ECO:0000256" key="1">
    <source>
        <dbReference type="ARBA" id="ARBA00004123"/>
    </source>
</evidence>
<dbReference type="InterPro" id="IPR012677">
    <property type="entry name" value="Nucleotide-bd_a/b_plait_sf"/>
</dbReference>
<evidence type="ECO:0000256" key="6">
    <source>
        <dbReference type="ARBA" id="ARBA00023187"/>
    </source>
</evidence>
<keyword evidence="12" id="KW-1185">Reference proteome</keyword>
<dbReference type="AlphaFoldDB" id="A0A2A2KQT7"/>
<evidence type="ECO:0000256" key="4">
    <source>
        <dbReference type="ARBA" id="ARBA00022737"/>
    </source>
</evidence>
<feature type="compositionally biased region" description="Gly residues" evidence="9">
    <location>
        <begin position="188"/>
        <end position="200"/>
    </location>
</feature>
<feature type="domain" description="RRM" evidence="10">
    <location>
        <begin position="5"/>
        <end position="79"/>
    </location>
</feature>
<dbReference type="Gene3D" id="3.30.70.330">
    <property type="match status" value="2"/>
</dbReference>
<accession>A0A2A2KQT7</accession>
<evidence type="ECO:0000256" key="3">
    <source>
        <dbReference type="ARBA" id="ARBA00022664"/>
    </source>
</evidence>
<organism evidence="11 12">
    <name type="scientific">Diploscapter pachys</name>
    <dbReference type="NCBI Taxonomy" id="2018661"/>
    <lineage>
        <taxon>Eukaryota</taxon>
        <taxon>Metazoa</taxon>
        <taxon>Ecdysozoa</taxon>
        <taxon>Nematoda</taxon>
        <taxon>Chromadorea</taxon>
        <taxon>Rhabditida</taxon>
        <taxon>Rhabditina</taxon>
        <taxon>Rhabditomorpha</taxon>
        <taxon>Rhabditoidea</taxon>
        <taxon>Rhabditidae</taxon>
        <taxon>Diploscapter</taxon>
    </lineage>
</organism>
<reference evidence="11 12" key="1">
    <citation type="journal article" date="2017" name="Curr. Biol.">
        <title>Genome architecture and evolution of a unichromosomal asexual nematode.</title>
        <authorList>
            <person name="Fradin H."/>
            <person name="Zegar C."/>
            <person name="Gutwein M."/>
            <person name="Lucas J."/>
            <person name="Kovtun M."/>
            <person name="Corcoran D."/>
            <person name="Baugh L.R."/>
            <person name="Kiontke K."/>
            <person name="Gunsalus K."/>
            <person name="Fitch D.H."/>
            <person name="Piano F."/>
        </authorList>
    </citation>
    <scope>NUCLEOTIDE SEQUENCE [LARGE SCALE GENOMIC DNA]</scope>
    <source>
        <strain evidence="11">PF1309</strain>
    </source>
</reference>
<dbReference type="InterPro" id="IPR000504">
    <property type="entry name" value="RRM_dom"/>
</dbReference>
<protein>
    <recommendedName>
        <fullName evidence="10">RRM domain-containing protein</fullName>
    </recommendedName>
</protein>
<keyword evidence="4" id="KW-0677">Repeat</keyword>
<feature type="domain" description="RRM" evidence="10">
    <location>
        <begin position="111"/>
        <end position="187"/>
    </location>
</feature>
<evidence type="ECO:0000256" key="8">
    <source>
        <dbReference type="PROSITE-ProRule" id="PRU00176"/>
    </source>
</evidence>
<evidence type="ECO:0000256" key="2">
    <source>
        <dbReference type="ARBA" id="ARBA00010269"/>
    </source>
</evidence>
<feature type="region of interest" description="Disordered" evidence="9">
    <location>
        <begin position="76"/>
        <end position="112"/>
    </location>
</feature>
<evidence type="ECO:0000259" key="10">
    <source>
        <dbReference type="PROSITE" id="PS50102"/>
    </source>
</evidence>
<dbReference type="GO" id="GO:0008380">
    <property type="term" value="P:RNA splicing"/>
    <property type="evidence" value="ECO:0007669"/>
    <property type="project" value="UniProtKB-KW"/>
</dbReference>
<dbReference type="PANTHER" id="PTHR23003:SF62">
    <property type="entry name" value="SERINE_ARGININE (SR)-TYPE SHUTTLING MRNA BINDING PROTEIN NPL3"/>
    <property type="match status" value="1"/>
</dbReference>
<evidence type="ECO:0000256" key="7">
    <source>
        <dbReference type="ARBA" id="ARBA00023242"/>
    </source>
</evidence>
<feature type="region of interest" description="Disordered" evidence="9">
    <location>
        <begin position="175"/>
        <end position="242"/>
    </location>
</feature>
<proteinExistence type="inferred from homology"/>
<dbReference type="PROSITE" id="PS50102">
    <property type="entry name" value="RRM"/>
    <property type="match status" value="2"/>
</dbReference>
<evidence type="ECO:0000313" key="12">
    <source>
        <dbReference type="Proteomes" id="UP000218231"/>
    </source>
</evidence>
<name>A0A2A2KQT7_9BILA</name>
<dbReference type="OrthoDB" id="1099063at2759"/>
<feature type="compositionally biased region" description="Basic and acidic residues" evidence="9">
    <location>
        <begin position="201"/>
        <end position="214"/>
    </location>
</feature>
<dbReference type="GO" id="GO:0005634">
    <property type="term" value="C:nucleus"/>
    <property type="evidence" value="ECO:0007669"/>
    <property type="project" value="UniProtKB-SubCell"/>
</dbReference>
<evidence type="ECO:0000256" key="5">
    <source>
        <dbReference type="ARBA" id="ARBA00022884"/>
    </source>
</evidence>